<evidence type="ECO:0000313" key="11">
    <source>
        <dbReference type="Proteomes" id="UP000007013"/>
    </source>
</evidence>
<dbReference type="KEGG" id="ote:Oter_2456"/>
<dbReference type="InterPro" id="IPR052175">
    <property type="entry name" value="ComplexI-like_HydComp"/>
</dbReference>
<keyword evidence="4 8" id="KW-1133">Transmembrane helix</keyword>
<protein>
    <submittedName>
        <fullName evidence="10">NADH dehydrogenase (Quinone)</fullName>
        <ecNumber evidence="10">1.6.99.5</ecNumber>
    </submittedName>
</protein>
<evidence type="ECO:0000313" key="10">
    <source>
        <dbReference type="EMBL" id="ACB75738.1"/>
    </source>
</evidence>
<dbReference type="PANTHER" id="PTHR42682">
    <property type="entry name" value="HYDROGENASE-4 COMPONENT F"/>
    <property type="match status" value="1"/>
</dbReference>
<feature type="transmembrane region" description="Helical" evidence="8">
    <location>
        <begin position="159"/>
        <end position="181"/>
    </location>
</feature>
<comment type="subcellular location">
    <subcellularLocation>
        <location evidence="1">Cell membrane</location>
        <topology evidence="1">Multi-pass membrane protein</topology>
    </subcellularLocation>
    <subcellularLocation>
        <location evidence="7">Membrane</location>
        <topology evidence="7">Multi-pass membrane protein</topology>
    </subcellularLocation>
</comment>
<keyword evidence="3 7" id="KW-0812">Transmembrane</keyword>
<feature type="transmembrane region" description="Helical" evidence="8">
    <location>
        <begin position="465"/>
        <end position="485"/>
    </location>
</feature>
<dbReference type="AlphaFoldDB" id="B1ZSD9"/>
<keyword evidence="5 10" id="KW-0560">Oxidoreductase</keyword>
<reference evidence="10 11" key="1">
    <citation type="journal article" date="2011" name="J. Bacteriol.">
        <title>Genome sequence of the verrucomicrobium Opitutus terrae PB90-1, an abundant inhabitant of rice paddy soil ecosystems.</title>
        <authorList>
            <person name="van Passel M.W."/>
            <person name="Kant R."/>
            <person name="Palva A."/>
            <person name="Copeland A."/>
            <person name="Lucas S."/>
            <person name="Lapidus A."/>
            <person name="Glavina del Rio T."/>
            <person name="Pitluck S."/>
            <person name="Goltsman E."/>
            <person name="Clum A."/>
            <person name="Sun H."/>
            <person name="Schmutz J."/>
            <person name="Larimer F.W."/>
            <person name="Land M.L."/>
            <person name="Hauser L."/>
            <person name="Kyrpides N."/>
            <person name="Mikhailova N."/>
            <person name="Richardson P.P."/>
            <person name="Janssen P.H."/>
            <person name="de Vos W.M."/>
            <person name="Smidt H."/>
        </authorList>
    </citation>
    <scope>NUCLEOTIDE SEQUENCE [LARGE SCALE GENOMIC DNA]</scope>
    <source>
        <strain evidence="11">DSM 11246 / JCM 15787 / PB90-1</strain>
    </source>
</reference>
<feature type="transmembrane region" description="Helical" evidence="8">
    <location>
        <begin position="370"/>
        <end position="392"/>
    </location>
</feature>
<evidence type="ECO:0000256" key="5">
    <source>
        <dbReference type="ARBA" id="ARBA00023002"/>
    </source>
</evidence>
<evidence type="ECO:0000256" key="4">
    <source>
        <dbReference type="ARBA" id="ARBA00022989"/>
    </source>
</evidence>
<feature type="transmembrane region" description="Helical" evidence="8">
    <location>
        <begin position="290"/>
        <end position="312"/>
    </location>
</feature>
<organism evidence="10 11">
    <name type="scientific">Opitutus terrae (strain DSM 11246 / JCM 15787 / PB90-1)</name>
    <dbReference type="NCBI Taxonomy" id="452637"/>
    <lineage>
        <taxon>Bacteria</taxon>
        <taxon>Pseudomonadati</taxon>
        <taxon>Verrucomicrobiota</taxon>
        <taxon>Opitutia</taxon>
        <taxon>Opitutales</taxon>
        <taxon>Opitutaceae</taxon>
        <taxon>Opitutus</taxon>
    </lineage>
</organism>
<dbReference type="Proteomes" id="UP000007013">
    <property type="component" value="Chromosome"/>
</dbReference>
<dbReference type="PANTHER" id="PTHR42682:SF3">
    <property type="entry name" value="FORMATE HYDROGENLYASE SUBUNIT 3-RELATED"/>
    <property type="match status" value="1"/>
</dbReference>
<feature type="transmembrane region" description="Helical" evidence="8">
    <location>
        <begin position="29"/>
        <end position="48"/>
    </location>
</feature>
<dbReference type="GO" id="GO:0005886">
    <property type="term" value="C:plasma membrane"/>
    <property type="evidence" value="ECO:0007669"/>
    <property type="project" value="UniProtKB-SubCell"/>
</dbReference>
<dbReference type="STRING" id="452637.Oter_2456"/>
<dbReference type="InterPro" id="IPR003918">
    <property type="entry name" value="NADH_UbQ_OxRdtase"/>
</dbReference>
<gene>
    <name evidence="10" type="ordered locus">Oter_2456</name>
</gene>
<evidence type="ECO:0000256" key="3">
    <source>
        <dbReference type="ARBA" id="ARBA00022692"/>
    </source>
</evidence>
<dbReference type="InterPro" id="IPR001750">
    <property type="entry name" value="ND/Mrp_TM"/>
</dbReference>
<dbReference type="OrthoDB" id="9807568at2"/>
<evidence type="ECO:0000256" key="7">
    <source>
        <dbReference type="RuleBase" id="RU000320"/>
    </source>
</evidence>
<dbReference type="GO" id="GO:0016491">
    <property type="term" value="F:oxidoreductase activity"/>
    <property type="evidence" value="ECO:0007669"/>
    <property type="project" value="UniProtKB-KW"/>
</dbReference>
<proteinExistence type="predicted"/>
<dbReference type="EC" id="1.6.99.5" evidence="10"/>
<dbReference type="Gene3D" id="1.20.5.2700">
    <property type="match status" value="1"/>
</dbReference>
<evidence type="ECO:0000256" key="8">
    <source>
        <dbReference type="SAM" id="Phobius"/>
    </source>
</evidence>
<feature type="transmembrane region" description="Helical" evidence="8">
    <location>
        <begin position="233"/>
        <end position="250"/>
    </location>
</feature>
<dbReference type="RefSeq" id="WP_012375273.1">
    <property type="nucleotide sequence ID" value="NC_010571.1"/>
</dbReference>
<feature type="transmembrane region" description="Helical" evidence="8">
    <location>
        <begin position="332"/>
        <end position="350"/>
    </location>
</feature>
<dbReference type="PRINTS" id="PR01437">
    <property type="entry name" value="NUOXDRDTASE4"/>
</dbReference>
<keyword evidence="2" id="KW-1003">Cell membrane</keyword>
<dbReference type="GO" id="GO:0008137">
    <property type="term" value="F:NADH dehydrogenase (ubiquinone) activity"/>
    <property type="evidence" value="ECO:0007669"/>
    <property type="project" value="InterPro"/>
</dbReference>
<dbReference type="eggNOG" id="COG0651">
    <property type="taxonomic scope" value="Bacteria"/>
</dbReference>
<feature type="transmembrane region" description="Helical" evidence="8">
    <location>
        <begin position="68"/>
        <end position="91"/>
    </location>
</feature>
<name>B1ZSD9_OPITP</name>
<sequence length="662" mass="70246">MSIGILLLFAAIAFAGAIAVAWRAPRAWLGFTLLGAAAAFVAGARVLVSGAAWDWRSTWVLGGENLHVRLDAVSAFFLVLLAVVGGAASVYSREYWSDRAHPRSARSGRAWWTLLLATMGAVLVAANGLHFLIAWELFAVSGYFLITRERQRREVRAAGWLYFAASHAGTLCLFGFFTLLAARTGSWDLGAMQDRRELAPLFWLALVGFGVKAGLFPLHIWLPSAHANAPSHVSAILSGVALKMGIYGLVRFSGWLPVPVAAGWVIALLGVASAVLGVAFALGQHDLKRLLAYHSVENIGIILIGLGFALVATANGEPAWGRLALAGGLLHIWNHGLFKALLFLGAGSVLHATGTREMSRLGGLWRTMPWTAGCFTLGAVAISGLPPLNGFVSEWLVFLGLFDAAGAGGLPAWAAVPAAILLGMTGALALACFAKVCGVVFLGLPRSAVAEHAHESGPLMRGPMLLLAACCVAIGLAPVFFWPALAHAIDAWRPAWSGAVALANDAGGARLNPEQAPLAALGACHVALAGLGVVLAWVLWRQVRRNGVTRFMTWDCGYAAPTPRMQYTAGSFAEILTGWFSWILRPQAHVERPVGPFPKRAEHRVHTPETVLEFVIEPVGRVVLAISGAVRRLQHGRLQFYILYLFVGVVAIALLALTGGGG</sequence>
<evidence type="ECO:0000256" key="2">
    <source>
        <dbReference type="ARBA" id="ARBA00022475"/>
    </source>
</evidence>
<keyword evidence="11" id="KW-1185">Reference proteome</keyword>
<feature type="domain" description="NADH:quinone oxidoreductase/Mrp antiporter transmembrane" evidence="9">
    <location>
        <begin position="127"/>
        <end position="404"/>
    </location>
</feature>
<dbReference type="HOGENOM" id="CLU_007100_8_1_0"/>
<feature type="transmembrane region" description="Helical" evidence="8">
    <location>
        <begin position="111"/>
        <end position="138"/>
    </location>
</feature>
<evidence type="ECO:0000259" key="9">
    <source>
        <dbReference type="Pfam" id="PF00361"/>
    </source>
</evidence>
<feature type="transmembrane region" description="Helical" evidence="8">
    <location>
        <begin position="201"/>
        <end position="221"/>
    </location>
</feature>
<evidence type="ECO:0000256" key="1">
    <source>
        <dbReference type="ARBA" id="ARBA00004651"/>
    </source>
</evidence>
<evidence type="ECO:0000256" key="6">
    <source>
        <dbReference type="ARBA" id="ARBA00023136"/>
    </source>
</evidence>
<keyword evidence="6 8" id="KW-0472">Membrane</keyword>
<feature type="transmembrane region" description="Helical" evidence="8">
    <location>
        <begin position="262"/>
        <end position="283"/>
    </location>
</feature>
<dbReference type="Pfam" id="PF00361">
    <property type="entry name" value="Proton_antipo_M"/>
    <property type="match status" value="1"/>
</dbReference>
<accession>B1ZSD9</accession>
<dbReference type="GO" id="GO:0042773">
    <property type="term" value="P:ATP synthesis coupled electron transport"/>
    <property type="evidence" value="ECO:0007669"/>
    <property type="project" value="InterPro"/>
</dbReference>
<feature type="transmembrane region" description="Helical" evidence="8">
    <location>
        <begin position="412"/>
        <end position="444"/>
    </location>
</feature>
<feature type="transmembrane region" description="Helical" evidence="8">
    <location>
        <begin position="518"/>
        <end position="540"/>
    </location>
</feature>
<feature type="transmembrane region" description="Helical" evidence="8">
    <location>
        <begin position="641"/>
        <end position="660"/>
    </location>
</feature>
<dbReference type="EMBL" id="CP001032">
    <property type="protein sequence ID" value="ACB75738.1"/>
    <property type="molecule type" value="Genomic_DNA"/>
</dbReference>